<protein>
    <submittedName>
        <fullName evidence="3">Uncharacterized protein</fullName>
    </submittedName>
</protein>
<evidence type="ECO:0000313" key="4">
    <source>
        <dbReference type="Proteomes" id="UP000070133"/>
    </source>
</evidence>
<feature type="compositionally biased region" description="Polar residues" evidence="1">
    <location>
        <begin position="92"/>
        <end position="104"/>
    </location>
</feature>
<feature type="compositionally biased region" description="Basic and acidic residues" evidence="1">
    <location>
        <begin position="207"/>
        <end position="265"/>
    </location>
</feature>
<feature type="compositionally biased region" description="Polar residues" evidence="1">
    <location>
        <begin position="74"/>
        <end position="85"/>
    </location>
</feature>
<accession>A0A139HK46</accession>
<dbReference type="EMBL" id="LFZN01000038">
    <property type="protein sequence ID" value="KXT02729.1"/>
    <property type="molecule type" value="Genomic_DNA"/>
</dbReference>
<evidence type="ECO:0000256" key="1">
    <source>
        <dbReference type="SAM" id="MobiDB-lite"/>
    </source>
</evidence>
<comment type="caution">
    <text evidence="3">The sequence shown here is derived from an EMBL/GenBank/DDBJ whole genome shotgun (WGS) entry which is preliminary data.</text>
</comment>
<keyword evidence="2" id="KW-0812">Transmembrane</keyword>
<feature type="compositionally biased region" description="Polar residues" evidence="1">
    <location>
        <begin position="307"/>
        <end position="328"/>
    </location>
</feature>
<gene>
    <name evidence="3" type="ORF">AC578_5412</name>
</gene>
<organism evidence="3 4">
    <name type="scientific">Pseudocercospora eumusae</name>
    <dbReference type="NCBI Taxonomy" id="321146"/>
    <lineage>
        <taxon>Eukaryota</taxon>
        <taxon>Fungi</taxon>
        <taxon>Dikarya</taxon>
        <taxon>Ascomycota</taxon>
        <taxon>Pezizomycotina</taxon>
        <taxon>Dothideomycetes</taxon>
        <taxon>Dothideomycetidae</taxon>
        <taxon>Mycosphaerellales</taxon>
        <taxon>Mycosphaerellaceae</taxon>
        <taxon>Pseudocercospora</taxon>
    </lineage>
</organism>
<dbReference type="Proteomes" id="UP000070133">
    <property type="component" value="Unassembled WGS sequence"/>
</dbReference>
<feature type="compositionally biased region" description="Basic and acidic residues" evidence="1">
    <location>
        <begin position="115"/>
        <end position="143"/>
    </location>
</feature>
<evidence type="ECO:0000313" key="3">
    <source>
        <dbReference type="EMBL" id="KXT02729.1"/>
    </source>
</evidence>
<name>A0A139HK46_9PEZI</name>
<feature type="compositionally biased region" description="Basic and acidic residues" evidence="1">
    <location>
        <begin position="42"/>
        <end position="52"/>
    </location>
</feature>
<dbReference type="AlphaFoldDB" id="A0A139HK46"/>
<keyword evidence="2" id="KW-0472">Membrane</keyword>
<feature type="region of interest" description="Disordered" evidence="1">
    <location>
        <begin position="29"/>
        <end position="368"/>
    </location>
</feature>
<reference evidence="3 4" key="1">
    <citation type="submission" date="2015-07" db="EMBL/GenBank/DDBJ databases">
        <title>Comparative genomics of the Sigatoka disease complex on banana suggests a link between parallel evolutionary changes in Pseudocercospora fijiensis and Pseudocercospora eumusae and increased virulence on the banana host.</title>
        <authorList>
            <person name="Chang T.-C."/>
            <person name="Salvucci A."/>
            <person name="Crous P.W."/>
            <person name="Stergiopoulos I."/>
        </authorList>
    </citation>
    <scope>NUCLEOTIDE SEQUENCE [LARGE SCALE GENOMIC DNA]</scope>
    <source>
        <strain evidence="3 4">CBS 114824</strain>
    </source>
</reference>
<feature type="transmembrane region" description="Helical" evidence="2">
    <location>
        <begin position="7"/>
        <end position="26"/>
    </location>
</feature>
<keyword evidence="2" id="KW-1133">Transmembrane helix</keyword>
<evidence type="ECO:0000256" key="2">
    <source>
        <dbReference type="SAM" id="Phobius"/>
    </source>
</evidence>
<proteinExistence type="predicted"/>
<sequence>MADKYEALQSWGFALVLFAAVAYYYASTGKKAPSKQPQKSTPARDTKPEVKKAAKKVPSYAEKAAAAPRHVASGSEQQPQASQNGLKKRKANTQAPIQTSSAVTAEQIDDDEIDMSTRHFAESLRRAQEGTDLKRANKSEARVKTVKAKNSQAIDAPIPVSSPSSQPEDDNWSTTASTALQTSGVDDMLEPTASGPNSLRITAPSKPVKEKTNKPKKEAQEETKKARQNRQRKEAEQAARAQADAEQKRLMEQQRRIAREARGEPAKNGVTISSAPVNNPWAGQNAARDTDVASSRNQAPLLDTFDVESNSSSNAGISTAATSTTDNVGSGDDVLSRALAESNHESGWSEVKTKKVKNKNTQNGDVTPVLSTAVTASKTAQPQKKVSRFGALQDEYVDDPSNWEA</sequence>
<dbReference type="OrthoDB" id="4207724at2759"/>
<keyword evidence="4" id="KW-1185">Reference proteome</keyword>
<feature type="compositionally biased region" description="Polar residues" evidence="1">
    <location>
        <begin position="161"/>
        <end position="184"/>
    </location>
</feature>